<dbReference type="EMBL" id="CAXAMM010003036">
    <property type="protein sequence ID" value="CAK8998324.1"/>
    <property type="molecule type" value="Genomic_DNA"/>
</dbReference>
<dbReference type="InterPro" id="IPR002048">
    <property type="entry name" value="EF_hand_dom"/>
</dbReference>
<dbReference type="PROSITE" id="PS50096">
    <property type="entry name" value="IQ"/>
    <property type="match status" value="1"/>
</dbReference>
<dbReference type="PROSITE" id="PS50222">
    <property type="entry name" value="EF_HAND_2"/>
    <property type="match status" value="1"/>
</dbReference>
<organism evidence="4 5">
    <name type="scientific">Durusdinium trenchii</name>
    <dbReference type="NCBI Taxonomy" id="1381693"/>
    <lineage>
        <taxon>Eukaryota</taxon>
        <taxon>Sar</taxon>
        <taxon>Alveolata</taxon>
        <taxon>Dinophyceae</taxon>
        <taxon>Suessiales</taxon>
        <taxon>Symbiodiniaceae</taxon>
        <taxon>Durusdinium</taxon>
    </lineage>
</organism>
<dbReference type="Proteomes" id="UP001642464">
    <property type="component" value="Unassembled WGS sequence"/>
</dbReference>
<sequence length="411" mass="45603">MSQPQQVLLLSAFKKFDINGDGTISEDELKRVMLLLDPSFTPYELDVIFSTADLSKDGSVSIEEFSHWAAEPQGIFGVVPARAVHAMSREEQAALRIQSLARGRMARKRVKPEKRKKSVERVDEAPVTSGPAGASPITRAELWEGLAFDHGRIRPKVDLYELVSGFNGCIRTGLSSAAGVLSEASQAEELLPEQVNHLALLIKTRKELVPDDEAFEELRRIKEFVRDCEVAVRVDGNMSWRHFKNWIGVLSAFSGIDASVIFFQWYWFEFGLFQPTKEVLELLLTETVYNESRLRTLAYRQGVSVAELQGKLVSIPFNLRDVMQLVYNGGLCGRSDRPCLNPSEVQAQASLPGTCHTCSGHGAGCGVPSPPGGGPRHRKKAKPSRTRVTRPASVVLKRSVSSWYCFLTATR</sequence>
<dbReference type="InterPro" id="IPR011992">
    <property type="entry name" value="EF-hand-dom_pair"/>
</dbReference>
<evidence type="ECO:0000256" key="2">
    <source>
        <dbReference type="SAM" id="MobiDB-lite"/>
    </source>
</evidence>
<dbReference type="InterPro" id="IPR000048">
    <property type="entry name" value="IQ_motif_EF-hand-BS"/>
</dbReference>
<feature type="region of interest" description="Disordered" evidence="2">
    <location>
        <begin position="366"/>
        <end position="391"/>
    </location>
</feature>
<dbReference type="SUPFAM" id="SSF47473">
    <property type="entry name" value="EF-hand"/>
    <property type="match status" value="1"/>
</dbReference>
<accession>A0ABP0I6W3</accession>
<comment type="caution">
    <text evidence="4">The sequence shown here is derived from an EMBL/GenBank/DDBJ whole genome shotgun (WGS) entry which is preliminary data.</text>
</comment>
<feature type="compositionally biased region" description="Basic residues" evidence="2">
    <location>
        <begin position="108"/>
        <end position="118"/>
    </location>
</feature>
<evidence type="ECO:0000313" key="5">
    <source>
        <dbReference type="Proteomes" id="UP001642464"/>
    </source>
</evidence>
<dbReference type="InterPro" id="IPR018247">
    <property type="entry name" value="EF_Hand_1_Ca_BS"/>
</dbReference>
<keyword evidence="5" id="KW-1185">Reference proteome</keyword>
<dbReference type="Pfam" id="PF13499">
    <property type="entry name" value="EF-hand_7"/>
    <property type="match status" value="1"/>
</dbReference>
<evidence type="ECO:0000259" key="3">
    <source>
        <dbReference type="PROSITE" id="PS50222"/>
    </source>
</evidence>
<feature type="region of interest" description="Disordered" evidence="2">
    <location>
        <begin position="108"/>
        <end position="133"/>
    </location>
</feature>
<name>A0ABP0I6W3_9DINO</name>
<keyword evidence="1" id="KW-0106">Calcium</keyword>
<gene>
    <name evidence="4" type="ORF">SCF082_LOCUS5593</name>
</gene>
<protein>
    <submittedName>
        <fullName evidence="4">Calmodulin-like protein 5 (Calmodulin-like skin protein)</fullName>
    </submittedName>
</protein>
<evidence type="ECO:0000256" key="1">
    <source>
        <dbReference type="ARBA" id="ARBA00022837"/>
    </source>
</evidence>
<dbReference type="PROSITE" id="PS00018">
    <property type="entry name" value="EF_HAND_1"/>
    <property type="match status" value="2"/>
</dbReference>
<reference evidence="4 5" key="1">
    <citation type="submission" date="2024-02" db="EMBL/GenBank/DDBJ databases">
        <authorList>
            <person name="Chen Y."/>
            <person name="Shah S."/>
            <person name="Dougan E. K."/>
            <person name="Thang M."/>
            <person name="Chan C."/>
        </authorList>
    </citation>
    <scope>NUCLEOTIDE SEQUENCE [LARGE SCALE GENOMIC DNA]</scope>
</reference>
<dbReference type="SMART" id="SM00054">
    <property type="entry name" value="EFh"/>
    <property type="match status" value="2"/>
</dbReference>
<dbReference type="CDD" id="cd00051">
    <property type="entry name" value="EFh"/>
    <property type="match status" value="1"/>
</dbReference>
<dbReference type="CDD" id="cd23767">
    <property type="entry name" value="IQCD"/>
    <property type="match status" value="1"/>
</dbReference>
<feature type="domain" description="EF-hand" evidence="3">
    <location>
        <begin position="4"/>
        <end position="39"/>
    </location>
</feature>
<dbReference type="SMART" id="SM00015">
    <property type="entry name" value="IQ"/>
    <property type="match status" value="1"/>
</dbReference>
<feature type="compositionally biased region" description="Basic residues" evidence="2">
    <location>
        <begin position="375"/>
        <end position="388"/>
    </location>
</feature>
<evidence type="ECO:0000313" key="4">
    <source>
        <dbReference type="EMBL" id="CAK8998324.1"/>
    </source>
</evidence>
<proteinExistence type="predicted"/>
<dbReference type="Gene3D" id="1.10.238.10">
    <property type="entry name" value="EF-hand"/>
    <property type="match status" value="1"/>
</dbReference>